<reference evidence="3" key="1">
    <citation type="submission" date="2016-02" db="EMBL/GenBank/DDBJ databases">
        <authorList>
            <person name="Rodrigo-Torres Lidia"/>
            <person name="Arahal R.David."/>
        </authorList>
    </citation>
    <scope>NUCLEOTIDE SEQUENCE [LARGE SCALE GENOMIC DNA]</scope>
    <source>
        <strain evidence="3">CECT 9029</strain>
    </source>
</reference>
<evidence type="ECO:0000313" key="2">
    <source>
        <dbReference type="EMBL" id="CZF82445.1"/>
    </source>
</evidence>
<name>A0A128F7H0_9GAMM</name>
<sequence>MNLINNKRLLHGAMLLTTMLFAVLVSPLAQAADGIKGKNLLHVANWKAATDSFGSSFRAADPLIQDGEIQVEFTLSAKQEGKNWPFVEIICDTDTALSGVSVVEITYRSESDVSVKFSQSDFGSSGDGSYAHYQTVIPASKQWITVKLNADEFKQPSWAPESTKKIALNLDNVQDIYLSPRLNFETGETSNIWIKSLRVL</sequence>
<gene>
    <name evidence="2" type="ORF">GCE9029_03235</name>
</gene>
<dbReference type="Proteomes" id="UP000071641">
    <property type="component" value="Unassembled WGS sequence"/>
</dbReference>
<protein>
    <recommendedName>
        <fullName evidence="4">Carbohydrate binding domain (Family 11)</fullName>
    </recommendedName>
</protein>
<keyword evidence="3" id="KW-1185">Reference proteome</keyword>
<dbReference type="AlphaFoldDB" id="A0A128F7H0"/>
<accession>A0A128F7H0</accession>
<feature type="chain" id="PRO_5007282184" description="Carbohydrate binding domain (Family 11)" evidence="1">
    <location>
        <begin position="32"/>
        <end position="200"/>
    </location>
</feature>
<evidence type="ECO:0008006" key="4">
    <source>
        <dbReference type="Google" id="ProtNLM"/>
    </source>
</evidence>
<feature type="signal peptide" evidence="1">
    <location>
        <begin position="1"/>
        <end position="31"/>
    </location>
</feature>
<proteinExistence type="predicted"/>
<evidence type="ECO:0000256" key="1">
    <source>
        <dbReference type="SAM" id="SignalP"/>
    </source>
</evidence>
<dbReference type="OrthoDB" id="6294568at2"/>
<dbReference type="EMBL" id="FIZX01000002">
    <property type="protein sequence ID" value="CZF82445.1"/>
    <property type="molecule type" value="Genomic_DNA"/>
</dbReference>
<dbReference type="RefSeq" id="WP_062664687.1">
    <property type="nucleotide sequence ID" value="NZ_FIZX01000002.1"/>
</dbReference>
<evidence type="ECO:0000313" key="3">
    <source>
        <dbReference type="Proteomes" id="UP000071641"/>
    </source>
</evidence>
<keyword evidence="1" id="KW-0732">Signal</keyword>
<organism evidence="2 3">
    <name type="scientific">Grimontia celer</name>
    <dbReference type="NCBI Taxonomy" id="1796497"/>
    <lineage>
        <taxon>Bacteria</taxon>
        <taxon>Pseudomonadati</taxon>
        <taxon>Pseudomonadota</taxon>
        <taxon>Gammaproteobacteria</taxon>
        <taxon>Vibrionales</taxon>
        <taxon>Vibrionaceae</taxon>
        <taxon>Grimontia</taxon>
    </lineage>
</organism>